<protein>
    <submittedName>
        <fullName evidence="6">Sugar ABC transporter ATP-binding protein</fullName>
    </submittedName>
</protein>
<dbReference type="InterPro" id="IPR027417">
    <property type="entry name" value="P-loop_NTPase"/>
</dbReference>
<evidence type="ECO:0000256" key="4">
    <source>
        <dbReference type="ARBA" id="ARBA00022840"/>
    </source>
</evidence>
<evidence type="ECO:0000259" key="5">
    <source>
        <dbReference type="PROSITE" id="PS50893"/>
    </source>
</evidence>
<dbReference type="EMBL" id="DRZI01000014">
    <property type="protein sequence ID" value="HHP81098.1"/>
    <property type="molecule type" value="Genomic_DNA"/>
</dbReference>
<evidence type="ECO:0000313" key="6">
    <source>
        <dbReference type="EMBL" id="HHP81098.1"/>
    </source>
</evidence>
<evidence type="ECO:0000256" key="1">
    <source>
        <dbReference type="ARBA" id="ARBA00022448"/>
    </source>
</evidence>
<dbReference type="Gene3D" id="3.40.50.300">
    <property type="entry name" value="P-loop containing nucleotide triphosphate hydrolases"/>
    <property type="match status" value="2"/>
</dbReference>
<dbReference type="InterPro" id="IPR003439">
    <property type="entry name" value="ABC_transporter-like_ATP-bd"/>
</dbReference>
<keyword evidence="1" id="KW-0813">Transport</keyword>
<dbReference type="PANTHER" id="PTHR43790">
    <property type="entry name" value="CARBOHYDRATE TRANSPORT ATP-BINDING PROTEIN MG119-RELATED"/>
    <property type="match status" value="1"/>
</dbReference>
<feature type="domain" description="ABC transporter" evidence="5">
    <location>
        <begin position="271"/>
        <end position="512"/>
    </location>
</feature>
<dbReference type="CDD" id="cd03216">
    <property type="entry name" value="ABC_Carb_Monos_I"/>
    <property type="match status" value="1"/>
</dbReference>
<dbReference type="InterPro" id="IPR003593">
    <property type="entry name" value="AAA+_ATPase"/>
</dbReference>
<dbReference type="InterPro" id="IPR017871">
    <property type="entry name" value="ABC_transporter-like_CS"/>
</dbReference>
<dbReference type="GO" id="GO:0016887">
    <property type="term" value="F:ATP hydrolysis activity"/>
    <property type="evidence" value="ECO:0007669"/>
    <property type="project" value="InterPro"/>
</dbReference>
<name>A0A7C5TF08_9CREN</name>
<dbReference type="SUPFAM" id="SSF52540">
    <property type="entry name" value="P-loop containing nucleoside triphosphate hydrolases"/>
    <property type="match status" value="2"/>
</dbReference>
<dbReference type="PROSITE" id="PS50893">
    <property type="entry name" value="ABC_TRANSPORTER_2"/>
    <property type="match status" value="2"/>
</dbReference>
<feature type="domain" description="ABC transporter" evidence="5">
    <location>
        <begin position="7"/>
        <end position="244"/>
    </location>
</feature>
<dbReference type="InterPro" id="IPR050107">
    <property type="entry name" value="ABC_carbohydrate_import_ATPase"/>
</dbReference>
<evidence type="ECO:0000256" key="2">
    <source>
        <dbReference type="ARBA" id="ARBA00022737"/>
    </source>
</evidence>
<keyword evidence="4 6" id="KW-0067">ATP-binding</keyword>
<reference evidence="6" key="1">
    <citation type="journal article" date="2020" name="mSystems">
        <title>Genome- and Community-Level Interaction Insights into Carbon Utilization and Element Cycling Functions of Hydrothermarchaeota in Hydrothermal Sediment.</title>
        <authorList>
            <person name="Zhou Z."/>
            <person name="Liu Y."/>
            <person name="Xu W."/>
            <person name="Pan J."/>
            <person name="Luo Z.H."/>
            <person name="Li M."/>
        </authorList>
    </citation>
    <scope>NUCLEOTIDE SEQUENCE [LARGE SCALE GENOMIC DNA]</scope>
    <source>
        <strain evidence="6">SpSt-1121</strain>
    </source>
</reference>
<accession>A0A7C5TF08</accession>
<comment type="caution">
    <text evidence="6">The sequence shown here is derived from an EMBL/GenBank/DDBJ whole genome shotgun (WGS) entry which is preliminary data.</text>
</comment>
<dbReference type="SMART" id="SM00382">
    <property type="entry name" value="AAA"/>
    <property type="match status" value="2"/>
</dbReference>
<dbReference type="CDD" id="cd03215">
    <property type="entry name" value="ABC_Carb_Monos_II"/>
    <property type="match status" value="1"/>
</dbReference>
<keyword evidence="3" id="KW-0547">Nucleotide-binding</keyword>
<dbReference type="Pfam" id="PF00005">
    <property type="entry name" value="ABC_tran"/>
    <property type="match status" value="2"/>
</dbReference>
<dbReference type="PANTHER" id="PTHR43790:SF9">
    <property type="entry name" value="GALACTOFURANOSE TRANSPORTER ATP-BINDING PROTEIN YTFR"/>
    <property type="match status" value="1"/>
</dbReference>
<dbReference type="PROSITE" id="PS00211">
    <property type="entry name" value="ABC_TRANSPORTER_1"/>
    <property type="match status" value="1"/>
</dbReference>
<dbReference type="GO" id="GO:0005524">
    <property type="term" value="F:ATP binding"/>
    <property type="evidence" value="ECO:0007669"/>
    <property type="project" value="UniProtKB-KW"/>
</dbReference>
<evidence type="ECO:0000256" key="3">
    <source>
        <dbReference type="ARBA" id="ARBA00022741"/>
    </source>
</evidence>
<organism evidence="6">
    <name type="scientific">Ignisphaera aggregans</name>
    <dbReference type="NCBI Taxonomy" id="334771"/>
    <lineage>
        <taxon>Archaea</taxon>
        <taxon>Thermoproteota</taxon>
        <taxon>Thermoprotei</taxon>
        <taxon>Desulfurococcales</taxon>
        <taxon>Desulfurococcaceae</taxon>
        <taxon>Ignisphaera</taxon>
    </lineage>
</organism>
<keyword evidence="2" id="KW-0677">Repeat</keyword>
<dbReference type="AlphaFoldDB" id="A0A7C5TF08"/>
<proteinExistence type="predicted"/>
<sequence length="513" mass="57785">MSNNQALLAENIIKRFPGVVAVNNVTFELRYGEIHGLLGQNGAGKSTLLRVIYGVYKPDYGNIYIDGRKVFLRNPRDARSHGIALVHQEITVIPSLTVLENIALLGFSWNSLNSKFDYTRFKEYIDRIMSRFKIELNLNERVKNLSAAERMLLQVIAALSINAKILLLDEPTSPLSLHEIERLFDVLNQLRKEGLAIAFVTHRVNEALDICDRITILRNGEKVDTVESKAIDTHTLIKLMLGRDPEELYRVRTDKDVEIVISKYASEIPLIELRNISTQPKIAAEMPLKNINIKVYQGEVVAVFGFVGAGKTELGKTLMGLTKISRGDLLYMGKRIKIKSPVDAVKYGIFYLPEDRKIEGLIPHFTVASNMDISSLNIVKRFGMFIDASKELNISLDMIKKLSIVTPSPYTRIIQLSGGNQQKVLVARAMLTSAKLVIFDEPTVGIDVAAKAEIRRLIFRYARERNVSSLVLTSDVDEALGLADRIYVMKDGEVIREYINKNIDRDEILKNLA</sequence>
<gene>
    <name evidence="6" type="ORF">ENM84_00380</name>
</gene>